<accession>A0AAF0CU21</accession>
<dbReference type="KEGG" id="vie:OL234_08555"/>
<evidence type="ECO:0000256" key="3">
    <source>
        <dbReference type="ARBA" id="ARBA00022448"/>
    </source>
</evidence>
<feature type="transmembrane region" description="Helical" evidence="8">
    <location>
        <begin position="215"/>
        <end position="233"/>
    </location>
</feature>
<evidence type="ECO:0000313" key="10">
    <source>
        <dbReference type="Proteomes" id="UP001179647"/>
    </source>
</evidence>
<keyword evidence="6 8" id="KW-1133">Transmembrane helix</keyword>
<name>A0AAF0CU21_9ENTE</name>
<dbReference type="PANTHER" id="PTHR30472:SF25">
    <property type="entry name" value="ABC TRANSPORTER PERMEASE PROTEIN MJ0876-RELATED"/>
    <property type="match status" value="1"/>
</dbReference>
<dbReference type="SUPFAM" id="SSF81345">
    <property type="entry name" value="ABC transporter involved in vitamin B12 uptake, BtuC"/>
    <property type="match status" value="1"/>
</dbReference>
<dbReference type="PANTHER" id="PTHR30472">
    <property type="entry name" value="FERRIC ENTEROBACTIN TRANSPORT SYSTEM PERMEASE PROTEIN"/>
    <property type="match status" value="1"/>
</dbReference>
<dbReference type="Proteomes" id="UP001179647">
    <property type="component" value="Chromosome"/>
</dbReference>
<evidence type="ECO:0000256" key="6">
    <source>
        <dbReference type="ARBA" id="ARBA00022989"/>
    </source>
</evidence>
<organism evidence="9 10">
    <name type="scientific">Vagococcus intermedius</name>
    <dbReference type="NCBI Taxonomy" id="2991418"/>
    <lineage>
        <taxon>Bacteria</taxon>
        <taxon>Bacillati</taxon>
        <taxon>Bacillota</taxon>
        <taxon>Bacilli</taxon>
        <taxon>Lactobacillales</taxon>
        <taxon>Enterococcaceae</taxon>
        <taxon>Vagococcus</taxon>
    </lineage>
</organism>
<comment type="subcellular location">
    <subcellularLocation>
        <location evidence="1">Cell membrane</location>
        <topology evidence="1">Multi-pass membrane protein</topology>
    </subcellularLocation>
</comment>
<protein>
    <submittedName>
        <fullName evidence="9">Iron ABC transporter permease</fullName>
    </submittedName>
</protein>
<sequence>MTVRKKWYSRLSFSLVLLILIIILVLSAIYSVTLGSVGIDWRDVYQIIWHKLSGTSDLSGNVDVSHIDIVWLIRLPRVILAMLVGASLALAGTVMQALVKNPLADPYILGISSGASLGATLAIMLGVGTTFGSNFVGMSAFIGALISSFLVLFIGNIGRRTDIAQLLLVGVAISAICSAASSFIVFMSKNREGMQTLNFWLMGSLSGANWENIKLLFPLVTLAMVLFIIQARILNLMVVGDETASNLGRNLQLYRILYIVIVALLIGFVVYSCGIIGFVGLVIPHIARLLVGANHRKMLPVSLLVGALFLLWSDVLARLIIPGSEIPIGIIVSSVGGPFFLYLVIQNALRRRG</sequence>
<evidence type="ECO:0000313" key="9">
    <source>
        <dbReference type="EMBL" id="WEG73014.1"/>
    </source>
</evidence>
<dbReference type="CDD" id="cd06550">
    <property type="entry name" value="TM_ABC_iron-siderophores_like"/>
    <property type="match status" value="1"/>
</dbReference>
<evidence type="ECO:0000256" key="8">
    <source>
        <dbReference type="SAM" id="Phobius"/>
    </source>
</evidence>
<feature type="transmembrane region" description="Helical" evidence="8">
    <location>
        <begin position="12"/>
        <end position="32"/>
    </location>
</feature>
<evidence type="ECO:0000256" key="1">
    <source>
        <dbReference type="ARBA" id="ARBA00004651"/>
    </source>
</evidence>
<evidence type="ECO:0000256" key="5">
    <source>
        <dbReference type="ARBA" id="ARBA00022692"/>
    </source>
</evidence>
<dbReference type="InterPro" id="IPR000522">
    <property type="entry name" value="ABC_transptr_permease_BtuC"/>
</dbReference>
<evidence type="ECO:0000256" key="7">
    <source>
        <dbReference type="ARBA" id="ARBA00023136"/>
    </source>
</evidence>
<dbReference type="RefSeq" id="WP_275468816.1">
    <property type="nucleotide sequence ID" value="NZ_CP110232.1"/>
</dbReference>
<keyword evidence="10" id="KW-1185">Reference proteome</keyword>
<feature type="transmembrane region" description="Helical" evidence="8">
    <location>
        <begin position="253"/>
        <end position="286"/>
    </location>
</feature>
<feature type="transmembrane region" description="Helical" evidence="8">
    <location>
        <begin position="135"/>
        <end position="154"/>
    </location>
</feature>
<dbReference type="Pfam" id="PF01032">
    <property type="entry name" value="FecCD"/>
    <property type="match status" value="1"/>
</dbReference>
<dbReference type="GO" id="GO:0022857">
    <property type="term" value="F:transmembrane transporter activity"/>
    <property type="evidence" value="ECO:0007669"/>
    <property type="project" value="InterPro"/>
</dbReference>
<feature type="transmembrane region" description="Helical" evidence="8">
    <location>
        <begin position="78"/>
        <end position="99"/>
    </location>
</feature>
<dbReference type="GO" id="GO:0005886">
    <property type="term" value="C:plasma membrane"/>
    <property type="evidence" value="ECO:0007669"/>
    <property type="project" value="UniProtKB-SubCell"/>
</dbReference>
<gene>
    <name evidence="9" type="ORF">OL234_08555</name>
</gene>
<dbReference type="Gene3D" id="1.10.3470.10">
    <property type="entry name" value="ABC transporter involved in vitamin B12 uptake, BtuC"/>
    <property type="match status" value="1"/>
</dbReference>
<feature type="transmembrane region" description="Helical" evidence="8">
    <location>
        <begin position="106"/>
        <end position="129"/>
    </location>
</feature>
<proteinExistence type="inferred from homology"/>
<evidence type="ECO:0000256" key="4">
    <source>
        <dbReference type="ARBA" id="ARBA00022475"/>
    </source>
</evidence>
<dbReference type="GO" id="GO:0033214">
    <property type="term" value="P:siderophore-iron import into cell"/>
    <property type="evidence" value="ECO:0007669"/>
    <property type="project" value="TreeGrafter"/>
</dbReference>
<keyword evidence="7 8" id="KW-0472">Membrane</keyword>
<feature type="transmembrane region" description="Helical" evidence="8">
    <location>
        <begin position="326"/>
        <end position="345"/>
    </location>
</feature>
<feature type="transmembrane region" description="Helical" evidence="8">
    <location>
        <begin position="166"/>
        <end position="187"/>
    </location>
</feature>
<keyword evidence="3" id="KW-0813">Transport</keyword>
<evidence type="ECO:0000256" key="2">
    <source>
        <dbReference type="ARBA" id="ARBA00007935"/>
    </source>
</evidence>
<dbReference type="InterPro" id="IPR037294">
    <property type="entry name" value="ABC_BtuC-like"/>
</dbReference>
<comment type="similarity">
    <text evidence="2">Belongs to the binding-protein-dependent transport system permease family. FecCD subfamily.</text>
</comment>
<dbReference type="FunFam" id="1.10.3470.10:FF:000001">
    <property type="entry name" value="Vitamin B12 ABC transporter permease BtuC"/>
    <property type="match status" value="1"/>
</dbReference>
<reference evidence="9" key="1">
    <citation type="submission" date="2022-10" db="EMBL/GenBank/DDBJ databases">
        <title>Vagococcus sp. isolated from poultry meat.</title>
        <authorList>
            <person name="Johansson P."/>
            <person name="Bjorkroth J."/>
        </authorList>
    </citation>
    <scope>NUCLEOTIDE SEQUENCE</scope>
    <source>
        <strain evidence="9">STAA11</strain>
    </source>
</reference>
<keyword evidence="5 8" id="KW-0812">Transmembrane</keyword>
<dbReference type="EMBL" id="CP110232">
    <property type="protein sequence ID" value="WEG73014.1"/>
    <property type="molecule type" value="Genomic_DNA"/>
</dbReference>
<feature type="transmembrane region" description="Helical" evidence="8">
    <location>
        <begin position="298"/>
        <end position="320"/>
    </location>
</feature>
<dbReference type="AlphaFoldDB" id="A0AAF0CU21"/>
<keyword evidence="4" id="KW-1003">Cell membrane</keyword>